<evidence type="ECO:0008006" key="3">
    <source>
        <dbReference type="Google" id="ProtNLM"/>
    </source>
</evidence>
<sequence length="73" mass="8219">MSMSHIMCLLKGLTSAFPIQCTHMHAHTDIAHIQHNAYTQGYDLLIEACFHSDLHTTNNQCITYCTEKALVIS</sequence>
<feature type="chain" id="PRO_5002433016" description="Secreted protein" evidence="1">
    <location>
        <begin position="17"/>
        <end position="73"/>
    </location>
</feature>
<protein>
    <recommendedName>
        <fullName evidence="3">Secreted protein</fullName>
    </recommendedName>
</protein>
<reference evidence="2" key="1">
    <citation type="submission" date="2014-11" db="EMBL/GenBank/DDBJ databases">
        <authorList>
            <person name="Amaro Gonzalez C."/>
        </authorList>
    </citation>
    <scope>NUCLEOTIDE SEQUENCE</scope>
</reference>
<feature type="signal peptide" evidence="1">
    <location>
        <begin position="1"/>
        <end position="16"/>
    </location>
</feature>
<name>A0A0E9TSZ0_ANGAN</name>
<dbReference type="AlphaFoldDB" id="A0A0E9TSZ0"/>
<proteinExistence type="predicted"/>
<accession>A0A0E9TSZ0</accession>
<reference evidence="2" key="2">
    <citation type="journal article" date="2015" name="Fish Shellfish Immunol.">
        <title>Early steps in the European eel (Anguilla anguilla)-Vibrio vulnificus interaction in the gills: Role of the RtxA13 toxin.</title>
        <authorList>
            <person name="Callol A."/>
            <person name="Pajuelo D."/>
            <person name="Ebbesson L."/>
            <person name="Teles M."/>
            <person name="MacKenzie S."/>
            <person name="Amaro C."/>
        </authorList>
    </citation>
    <scope>NUCLEOTIDE SEQUENCE</scope>
</reference>
<organism evidence="2">
    <name type="scientific">Anguilla anguilla</name>
    <name type="common">European freshwater eel</name>
    <name type="synonym">Muraena anguilla</name>
    <dbReference type="NCBI Taxonomy" id="7936"/>
    <lineage>
        <taxon>Eukaryota</taxon>
        <taxon>Metazoa</taxon>
        <taxon>Chordata</taxon>
        <taxon>Craniata</taxon>
        <taxon>Vertebrata</taxon>
        <taxon>Euteleostomi</taxon>
        <taxon>Actinopterygii</taxon>
        <taxon>Neopterygii</taxon>
        <taxon>Teleostei</taxon>
        <taxon>Anguilliformes</taxon>
        <taxon>Anguillidae</taxon>
        <taxon>Anguilla</taxon>
    </lineage>
</organism>
<keyword evidence="1" id="KW-0732">Signal</keyword>
<dbReference type="EMBL" id="GBXM01052557">
    <property type="protein sequence ID" value="JAH56020.1"/>
    <property type="molecule type" value="Transcribed_RNA"/>
</dbReference>
<evidence type="ECO:0000313" key="2">
    <source>
        <dbReference type="EMBL" id="JAH56020.1"/>
    </source>
</evidence>
<evidence type="ECO:0000256" key="1">
    <source>
        <dbReference type="SAM" id="SignalP"/>
    </source>
</evidence>